<comment type="caution">
    <text evidence="1">The sequence shown here is derived from an EMBL/GenBank/DDBJ whole genome shotgun (WGS) entry which is preliminary data.</text>
</comment>
<sequence>MKNLFSKEIIYEDSIIDCICEAYDLVITDCLKDDNEITIALDEEGDPVWVFSLVEGNYLTFDRTFRLVWQDDELLSTIEL</sequence>
<evidence type="ECO:0000313" key="1">
    <source>
        <dbReference type="EMBL" id="MBB6004944.1"/>
    </source>
</evidence>
<dbReference type="AlphaFoldDB" id="A0A841ERN2"/>
<organism evidence="1 2">
    <name type="scientific">Arcicella rosea</name>
    <dbReference type="NCBI Taxonomy" id="502909"/>
    <lineage>
        <taxon>Bacteria</taxon>
        <taxon>Pseudomonadati</taxon>
        <taxon>Bacteroidota</taxon>
        <taxon>Cytophagia</taxon>
        <taxon>Cytophagales</taxon>
        <taxon>Flectobacillaceae</taxon>
        <taxon>Arcicella</taxon>
    </lineage>
</organism>
<proteinExistence type="predicted"/>
<reference evidence="1 2" key="1">
    <citation type="submission" date="2020-08" db="EMBL/GenBank/DDBJ databases">
        <title>Functional genomics of gut bacteria from endangered species of beetles.</title>
        <authorList>
            <person name="Carlos-Shanley C."/>
        </authorList>
    </citation>
    <scope>NUCLEOTIDE SEQUENCE [LARGE SCALE GENOMIC DNA]</scope>
    <source>
        <strain evidence="1 2">S00070</strain>
    </source>
</reference>
<evidence type="ECO:0000313" key="2">
    <source>
        <dbReference type="Proteomes" id="UP000524404"/>
    </source>
</evidence>
<gene>
    <name evidence="1" type="ORF">HNP25_003614</name>
</gene>
<protein>
    <submittedName>
        <fullName evidence="1">Uncharacterized protein</fullName>
    </submittedName>
</protein>
<keyword evidence="2" id="KW-1185">Reference proteome</keyword>
<dbReference type="RefSeq" id="WP_184136322.1">
    <property type="nucleotide sequence ID" value="NZ_JACHKT010000032.1"/>
</dbReference>
<accession>A0A841ERN2</accession>
<dbReference type="EMBL" id="JACHKT010000032">
    <property type="protein sequence ID" value="MBB6004944.1"/>
    <property type="molecule type" value="Genomic_DNA"/>
</dbReference>
<dbReference type="Proteomes" id="UP000524404">
    <property type="component" value="Unassembled WGS sequence"/>
</dbReference>
<name>A0A841ERN2_9BACT</name>